<reference evidence="1 2" key="1">
    <citation type="submission" date="2015-05" db="EMBL/GenBank/DDBJ databases">
        <title>Evolution of Trichinella species and genotypes.</title>
        <authorList>
            <person name="Korhonen P.K."/>
            <person name="Edoardo P."/>
            <person name="Giuseppe L.R."/>
            <person name="Gasser R.B."/>
        </authorList>
    </citation>
    <scope>NUCLEOTIDE SEQUENCE [LARGE SCALE GENOMIC DNA]</scope>
    <source>
        <strain evidence="1">ISS10</strain>
    </source>
</reference>
<keyword evidence="2" id="KW-1185">Reference proteome</keyword>
<protein>
    <submittedName>
        <fullName evidence="1">Uncharacterized protein</fullName>
    </submittedName>
</protein>
<gene>
    <name evidence="1" type="ORF">T02_3134</name>
</gene>
<sequence length="178" mass="19871">MQSWRCMRLCVKADLEDNMHACMPACQQQYVGPFSPLTAVHAEKTTSPQLLAGRALPTLSLATINPYTQSVACCQLTVNLGQQQQHHHHQQQQQESRQWHHWRAGMEWHLVCNDSDIAKSASVTGPSEQEEGGTAEQVTTANYKNDAVKPATTEYFPFVACLQILNSSMSRFQIAGMI</sequence>
<accession>A0A0V1LFU9</accession>
<dbReference type="EMBL" id="JYDW01000057">
    <property type="protein sequence ID" value="KRZ58404.1"/>
    <property type="molecule type" value="Genomic_DNA"/>
</dbReference>
<proteinExistence type="predicted"/>
<evidence type="ECO:0000313" key="1">
    <source>
        <dbReference type="EMBL" id="KRZ58404.1"/>
    </source>
</evidence>
<dbReference type="Proteomes" id="UP000054721">
    <property type="component" value="Unassembled WGS sequence"/>
</dbReference>
<evidence type="ECO:0000313" key="2">
    <source>
        <dbReference type="Proteomes" id="UP000054721"/>
    </source>
</evidence>
<organism evidence="1 2">
    <name type="scientific">Trichinella nativa</name>
    <dbReference type="NCBI Taxonomy" id="6335"/>
    <lineage>
        <taxon>Eukaryota</taxon>
        <taxon>Metazoa</taxon>
        <taxon>Ecdysozoa</taxon>
        <taxon>Nematoda</taxon>
        <taxon>Enoplea</taxon>
        <taxon>Dorylaimia</taxon>
        <taxon>Trichinellida</taxon>
        <taxon>Trichinellidae</taxon>
        <taxon>Trichinella</taxon>
    </lineage>
</organism>
<comment type="caution">
    <text evidence="1">The sequence shown here is derived from an EMBL/GenBank/DDBJ whole genome shotgun (WGS) entry which is preliminary data.</text>
</comment>
<dbReference type="OrthoDB" id="5920381at2759"/>
<dbReference type="SUPFAM" id="SSF88633">
    <property type="entry name" value="Positive stranded ssRNA viruses"/>
    <property type="match status" value="1"/>
</dbReference>
<name>A0A0V1LFU9_9BILA</name>
<dbReference type="AlphaFoldDB" id="A0A0V1LFU9"/>